<dbReference type="RefSeq" id="WP_221258890.1">
    <property type="nucleotide sequence ID" value="NZ_AP024749.1"/>
</dbReference>
<dbReference type="SUPFAM" id="SSF53448">
    <property type="entry name" value="Nucleotide-diphospho-sugar transferases"/>
    <property type="match status" value="1"/>
</dbReference>
<evidence type="ECO:0000259" key="1">
    <source>
        <dbReference type="Pfam" id="PF00535"/>
    </source>
</evidence>
<dbReference type="PANTHER" id="PTHR22916">
    <property type="entry name" value="GLYCOSYLTRANSFERASE"/>
    <property type="match status" value="1"/>
</dbReference>
<dbReference type="EMBL" id="AP024749">
    <property type="protein sequence ID" value="BCY27253.1"/>
    <property type="molecule type" value="Genomic_DNA"/>
</dbReference>
<keyword evidence="3" id="KW-1185">Reference proteome</keyword>
<gene>
    <name evidence="2" type="ORF">KK2020170_01210</name>
</gene>
<dbReference type="Pfam" id="PF00535">
    <property type="entry name" value="Glycos_transf_2"/>
    <property type="match status" value="1"/>
</dbReference>
<dbReference type="Gene3D" id="3.90.550.10">
    <property type="entry name" value="Spore Coat Polysaccharide Biosynthesis Protein SpsA, Chain A"/>
    <property type="match status" value="1"/>
</dbReference>
<name>A0ABN6HRE6_9FLAO</name>
<feature type="domain" description="Glycosyltransferase 2-like" evidence="1">
    <location>
        <begin position="8"/>
        <end position="175"/>
    </location>
</feature>
<dbReference type="InterPro" id="IPR029044">
    <property type="entry name" value="Nucleotide-diphossugar_trans"/>
</dbReference>
<proteinExistence type="predicted"/>
<dbReference type="GO" id="GO:0016740">
    <property type="term" value="F:transferase activity"/>
    <property type="evidence" value="ECO:0007669"/>
    <property type="project" value="UniProtKB-KW"/>
</dbReference>
<organism evidence="2 3">
    <name type="scientific">Flavobacterium okayamense</name>
    <dbReference type="NCBI Taxonomy" id="2830782"/>
    <lineage>
        <taxon>Bacteria</taxon>
        <taxon>Pseudomonadati</taxon>
        <taxon>Bacteroidota</taxon>
        <taxon>Flavobacteriia</taxon>
        <taxon>Flavobacteriales</taxon>
        <taxon>Flavobacteriaceae</taxon>
        <taxon>Flavobacterium</taxon>
    </lineage>
</organism>
<dbReference type="PANTHER" id="PTHR22916:SF3">
    <property type="entry name" value="UDP-GLCNAC:BETAGAL BETA-1,3-N-ACETYLGLUCOSAMINYLTRANSFERASE-LIKE PROTEIN 1"/>
    <property type="match status" value="1"/>
</dbReference>
<keyword evidence="2" id="KW-0808">Transferase</keyword>
<sequence length="296" mass="34538">MKVIPMVSVVMITYGHEKFIKEAIEGVLLQKADFSIELIIANDCSPDKTDKIVSELIISNETNIEISYKKHEANIGMMPNFIFALNQANGKYIAICDGDDFWNDPYKLQKQVNFLESNTEYVLCFHKIKILKPNGELVDDFITKVPKKHQTLIDLASFGNYIHTPSVVFKNILKEFPEEFFRSPFGDFFIYLLLAEHGKLHHIEENMAVYRYGVGVHSTKSKLKMAKISNLFFINYLSYSNNKEVNKVIFEKQLMSYDKFEQLVKEDCNLQTLFENYKQKLHYIFIKIKKKIKTIK</sequence>
<accession>A0ABN6HRE6</accession>
<dbReference type="Proteomes" id="UP000825258">
    <property type="component" value="Chromosome"/>
</dbReference>
<protein>
    <submittedName>
        <fullName evidence="2">Glycosyl transferase</fullName>
    </submittedName>
</protein>
<evidence type="ECO:0000313" key="2">
    <source>
        <dbReference type="EMBL" id="BCY27253.1"/>
    </source>
</evidence>
<dbReference type="InterPro" id="IPR001173">
    <property type="entry name" value="Glyco_trans_2-like"/>
</dbReference>
<evidence type="ECO:0000313" key="3">
    <source>
        <dbReference type="Proteomes" id="UP000825258"/>
    </source>
</evidence>
<reference evidence="2 3" key="1">
    <citation type="submission" date="2021-06" db="EMBL/GenBank/DDBJ databases">
        <title>Whole genome sequences of Flavobacterium sp. KK2020170 and assembly.</title>
        <authorList>
            <person name="Kitahara K."/>
            <person name="Miyoshi S."/>
            <person name="Uesaka K."/>
        </authorList>
    </citation>
    <scope>NUCLEOTIDE SEQUENCE [LARGE SCALE GENOMIC DNA]</scope>
    <source>
        <strain evidence="2 3">KK2020170</strain>
    </source>
</reference>